<dbReference type="Pfam" id="PF01730">
    <property type="entry name" value="UreF"/>
    <property type="match status" value="1"/>
</dbReference>
<dbReference type="GO" id="GO:0016151">
    <property type="term" value="F:nickel cation binding"/>
    <property type="evidence" value="ECO:0007669"/>
    <property type="project" value="InterPro"/>
</dbReference>
<comment type="caution">
    <text evidence="4">The sequence shown here is derived from an EMBL/GenBank/DDBJ whole genome shotgun (WGS) entry which is preliminary data.</text>
</comment>
<gene>
    <name evidence="4" type="ORF">Clacol_001295</name>
</gene>
<dbReference type="PANTHER" id="PTHR33620:SF1">
    <property type="entry name" value="UREASE ACCESSORY PROTEIN F"/>
    <property type="match status" value="1"/>
</dbReference>
<dbReference type="InterPro" id="IPR002639">
    <property type="entry name" value="UreF"/>
</dbReference>
<evidence type="ECO:0000256" key="3">
    <source>
        <dbReference type="ARBA" id="ARBA00046339"/>
    </source>
</evidence>
<evidence type="ECO:0000313" key="4">
    <source>
        <dbReference type="EMBL" id="GJJ07096.1"/>
    </source>
</evidence>
<dbReference type="Proteomes" id="UP001050691">
    <property type="component" value="Unassembled WGS sequence"/>
</dbReference>
<comment type="similarity">
    <text evidence="3">Belongs to the UreF family.</text>
</comment>
<protein>
    <recommendedName>
        <fullName evidence="6">Urease accessory protein UreF</fullName>
    </recommendedName>
</protein>
<reference evidence="4" key="1">
    <citation type="submission" date="2021-10" db="EMBL/GenBank/DDBJ databases">
        <title>De novo Genome Assembly of Clathrus columnatus (Basidiomycota, Fungi) Using Illumina and Nanopore Sequence Data.</title>
        <authorList>
            <person name="Ogiso-Tanaka E."/>
            <person name="Itagaki H."/>
            <person name="Hosoya T."/>
            <person name="Hosaka K."/>
        </authorList>
    </citation>
    <scope>NUCLEOTIDE SEQUENCE</scope>
    <source>
        <strain evidence="4">MO-923</strain>
    </source>
</reference>
<dbReference type="PANTHER" id="PTHR33620">
    <property type="entry name" value="UREASE ACCESSORY PROTEIN F"/>
    <property type="match status" value="1"/>
</dbReference>
<organism evidence="4 5">
    <name type="scientific">Clathrus columnatus</name>
    <dbReference type="NCBI Taxonomy" id="1419009"/>
    <lineage>
        <taxon>Eukaryota</taxon>
        <taxon>Fungi</taxon>
        <taxon>Dikarya</taxon>
        <taxon>Basidiomycota</taxon>
        <taxon>Agaricomycotina</taxon>
        <taxon>Agaricomycetes</taxon>
        <taxon>Phallomycetidae</taxon>
        <taxon>Phallales</taxon>
        <taxon>Clathraceae</taxon>
        <taxon>Clathrus</taxon>
    </lineage>
</organism>
<dbReference type="InterPro" id="IPR038277">
    <property type="entry name" value="UreF_sf"/>
</dbReference>
<evidence type="ECO:0000256" key="2">
    <source>
        <dbReference type="ARBA" id="ARBA00023186"/>
    </source>
</evidence>
<dbReference type="EMBL" id="BPWL01000002">
    <property type="protein sequence ID" value="GJJ07096.1"/>
    <property type="molecule type" value="Genomic_DNA"/>
</dbReference>
<name>A0AAV4ZXZ7_9AGAM</name>
<keyword evidence="2" id="KW-0143">Chaperone</keyword>
<sequence length="269" mass="29961">MNDDLDNEQFILLLLSDGNLPTGAFVASSGLESYAKHGFPVNSSESVMDYVCYNLESYAHSALAFVNDTYDYISEALKNSSFEPCYEPILQLDGLYHAMTLNPVTRRASKAQGVALLTLLSKGFMPPNWMKAQQTDAQVLAFEFVDKLKLEIRRDATPGHLPICWGILSAILGLSKERSQHLHLFLYARGLLSSAIRMNLIGPYAAQQLLLYAVRPIVDLQLEKCRLKTSQNILRDSLDSASDGPINTWPLGEILAARHDLQHSKIFNS</sequence>
<keyword evidence="5" id="KW-1185">Reference proteome</keyword>
<evidence type="ECO:0000256" key="1">
    <source>
        <dbReference type="ARBA" id="ARBA00022988"/>
    </source>
</evidence>
<dbReference type="AlphaFoldDB" id="A0AAV4ZXZ7"/>
<keyword evidence="1" id="KW-0996">Nickel insertion</keyword>
<accession>A0AAV4ZXZ7</accession>
<evidence type="ECO:0008006" key="6">
    <source>
        <dbReference type="Google" id="ProtNLM"/>
    </source>
</evidence>
<evidence type="ECO:0000313" key="5">
    <source>
        <dbReference type="Proteomes" id="UP001050691"/>
    </source>
</evidence>
<proteinExistence type="inferred from homology"/>
<dbReference type="Gene3D" id="1.10.4190.10">
    <property type="entry name" value="Urease accessory protein UreF"/>
    <property type="match status" value="1"/>
</dbReference>